<evidence type="ECO:0000313" key="1">
    <source>
        <dbReference type="EMBL" id="SHK79901.1"/>
    </source>
</evidence>
<evidence type="ECO:0000313" key="2">
    <source>
        <dbReference type="Proteomes" id="UP000184363"/>
    </source>
</evidence>
<dbReference type="InterPro" id="IPR047990">
    <property type="entry name" value="DLW39-like"/>
</dbReference>
<reference evidence="1 2" key="1">
    <citation type="submission" date="2016-11" db="EMBL/GenBank/DDBJ databases">
        <authorList>
            <person name="Jaros S."/>
            <person name="Januszkiewicz K."/>
            <person name="Wedrychowicz H."/>
        </authorList>
    </citation>
    <scope>NUCLEOTIDE SEQUENCE [LARGE SCALE GENOMIC DNA]</scope>
    <source>
        <strain evidence="1 2">DSM 43832</strain>
    </source>
</reference>
<dbReference type="Proteomes" id="UP000184363">
    <property type="component" value="Unassembled WGS sequence"/>
</dbReference>
<dbReference type="EMBL" id="FRAP01000012">
    <property type="protein sequence ID" value="SHK79901.1"/>
    <property type="molecule type" value="Genomic_DNA"/>
</dbReference>
<organism evidence="1 2">
    <name type="scientific">Pseudonocardia thermophila</name>
    <dbReference type="NCBI Taxonomy" id="1848"/>
    <lineage>
        <taxon>Bacteria</taxon>
        <taxon>Bacillati</taxon>
        <taxon>Actinomycetota</taxon>
        <taxon>Actinomycetes</taxon>
        <taxon>Pseudonocardiales</taxon>
        <taxon>Pseudonocardiaceae</taxon>
        <taxon>Pseudonocardia</taxon>
    </lineage>
</organism>
<sequence>MKKVLIALVALAVGAVVFNKVRSGRNEADLWQEATNS</sequence>
<keyword evidence="2" id="KW-1185">Reference proteome</keyword>
<dbReference type="RefSeq" id="WP_234997302.1">
    <property type="nucleotide sequence ID" value="NZ_CALGVN010000021.1"/>
</dbReference>
<gene>
    <name evidence="1" type="ORF">SAMN05443637_11280</name>
</gene>
<accession>A0A1M6VET9</accession>
<proteinExistence type="predicted"/>
<dbReference type="AlphaFoldDB" id="A0A1M6VET9"/>
<dbReference type="NCBIfam" id="NF038356">
    <property type="entry name" value="actino_DLW39"/>
    <property type="match status" value="1"/>
</dbReference>
<name>A0A1M6VET9_PSETH</name>
<protein>
    <submittedName>
        <fullName evidence="1">Uncharacterized protein</fullName>
    </submittedName>
</protein>